<reference evidence="2" key="1">
    <citation type="submission" date="2023-08" db="EMBL/GenBank/DDBJ databases">
        <authorList>
            <person name="Messyasz A."/>
            <person name="Mannisto M.K."/>
            <person name="Kerkhof L.J."/>
            <person name="Haggblom M."/>
        </authorList>
    </citation>
    <scope>NUCLEOTIDE SEQUENCE</scope>
    <source>
        <strain evidence="2">M8UP39</strain>
    </source>
</reference>
<feature type="compositionally biased region" description="Basic and acidic residues" evidence="1">
    <location>
        <begin position="46"/>
        <end position="61"/>
    </location>
</feature>
<proteinExistence type="predicted"/>
<sequence>MHPHAPNPAAQPHLSLNAFSVLSQSREERNGGGERPSFPGTLASSDEQRFGRTFAAEKRKSDFGTEGVCRSVSRPLLGVTLRGYPAPCGSALFCFDFVALRVTVSSFAGPSANAELGTWEPGPLARLRQV</sequence>
<organism evidence="2">
    <name type="scientific">Tunturiibacter gelidiferens</name>
    <dbReference type="NCBI Taxonomy" id="3069689"/>
    <lineage>
        <taxon>Bacteria</taxon>
        <taxon>Pseudomonadati</taxon>
        <taxon>Acidobacteriota</taxon>
        <taxon>Terriglobia</taxon>
        <taxon>Terriglobales</taxon>
        <taxon>Acidobacteriaceae</taxon>
        <taxon>Tunturiibacter</taxon>
    </lineage>
</organism>
<dbReference type="AlphaFoldDB" id="A0AAU7YXF3"/>
<gene>
    <name evidence="2" type="ORF">RBB81_14940</name>
</gene>
<dbReference type="EMBL" id="CP132938">
    <property type="protein sequence ID" value="XCB20881.1"/>
    <property type="molecule type" value="Genomic_DNA"/>
</dbReference>
<evidence type="ECO:0000256" key="1">
    <source>
        <dbReference type="SAM" id="MobiDB-lite"/>
    </source>
</evidence>
<evidence type="ECO:0000313" key="2">
    <source>
        <dbReference type="EMBL" id="XCB20881.1"/>
    </source>
</evidence>
<accession>A0AAU7YXF3</accession>
<name>A0AAU7YXF3_9BACT</name>
<dbReference type="RefSeq" id="WP_353071226.1">
    <property type="nucleotide sequence ID" value="NZ_CP132938.1"/>
</dbReference>
<feature type="region of interest" description="Disordered" evidence="1">
    <location>
        <begin position="21"/>
        <end position="61"/>
    </location>
</feature>
<dbReference type="KEGG" id="tgi:RBB81_14940"/>
<protein>
    <submittedName>
        <fullName evidence="2">Uncharacterized protein</fullName>
    </submittedName>
</protein>
<reference evidence="2" key="2">
    <citation type="journal article" date="2024" name="Environ. Microbiol.">
        <title>Genome analysis and description of Tunturibacter gen. nov. expands the diversity of Terriglobia in tundra soils.</title>
        <authorList>
            <person name="Messyasz A."/>
            <person name="Mannisto M.K."/>
            <person name="Kerkhof L.J."/>
            <person name="Haggblom M.M."/>
        </authorList>
    </citation>
    <scope>NUCLEOTIDE SEQUENCE</scope>
    <source>
        <strain evidence="2">M8UP39</strain>
    </source>
</reference>